<dbReference type="RefSeq" id="WP_148137460.1">
    <property type="nucleotide sequence ID" value="NZ_CP017634.1"/>
</dbReference>
<keyword evidence="3" id="KW-0846">Cobalamin</keyword>
<sequence length="266" mass="29146">MLLIGESINGTIPEVGAAILAHDERYLLELAKVQIDSGANMLDINAGVAGGNEEENLSWIVELIQSQYRVPLMLDSDDPAVLKKAFTVLRDPEKAIINSVNGDEYKLNVILPLVAENKCSVVALCLNEKGIPHDVPGRIAIGNMIVNKVKEYEIPVEKIYLDPLVFSMSTAYTAAMTTINTLLKIKETFSGIKTVCGLSNVSHGLPVRKLINRTFLIMNLVCGMDAFIVDVRDRELMASAIAGKALVGQDERCKEYITAFRKGKLK</sequence>
<organism evidence="8 9">
    <name type="scientific">Formimonas warabiya</name>
    <dbReference type="NCBI Taxonomy" id="1761012"/>
    <lineage>
        <taxon>Bacteria</taxon>
        <taxon>Bacillati</taxon>
        <taxon>Bacillota</taxon>
        <taxon>Clostridia</taxon>
        <taxon>Eubacteriales</taxon>
        <taxon>Peptococcaceae</taxon>
        <taxon>Candidatus Formimonas</taxon>
    </lineage>
</organism>
<dbReference type="GO" id="GO:0046653">
    <property type="term" value="P:tetrahydrofolate metabolic process"/>
    <property type="evidence" value="ECO:0007669"/>
    <property type="project" value="TreeGrafter"/>
</dbReference>
<proteinExistence type="inferred from homology"/>
<keyword evidence="9" id="KW-1185">Reference proteome</keyword>
<dbReference type="OrthoDB" id="358252at2"/>
<dbReference type="SUPFAM" id="SSF51717">
    <property type="entry name" value="Dihydropteroate synthetase-like"/>
    <property type="match status" value="1"/>
</dbReference>
<evidence type="ECO:0000256" key="2">
    <source>
        <dbReference type="ARBA" id="ARBA00022603"/>
    </source>
</evidence>
<gene>
    <name evidence="8" type="ORF">DCMF_27825</name>
</gene>
<evidence type="ECO:0000256" key="1">
    <source>
        <dbReference type="ARBA" id="ARBA00010398"/>
    </source>
</evidence>
<dbReference type="PANTHER" id="PTHR45833">
    <property type="entry name" value="METHIONINE SYNTHASE"/>
    <property type="match status" value="1"/>
</dbReference>
<dbReference type="GO" id="GO:0008705">
    <property type="term" value="F:methionine synthase activity"/>
    <property type="evidence" value="ECO:0007669"/>
    <property type="project" value="TreeGrafter"/>
</dbReference>
<dbReference type="PANTHER" id="PTHR45833:SF1">
    <property type="entry name" value="METHIONINE SYNTHASE"/>
    <property type="match status" value="1"/>
</dbReference>
<dbReference type="Pfam" id="PF00809">
    <property type="entry name" value="Pterin_bind"/>
    <property type="match status" value="1"/>
</dbReference>
<feature type="domain" description="Pterin-binding" evidence="7">
    <location>
        <begin position="1"/>
        <end position="247"/>
    </location>
</feature>
<reference evidence="8 9" key="1">
    <citation type="submission" date="2016-10" db="EMBL/GenBank/DDBJ databases">
        <title>Complete Genome Sequence of Peptococcaceae strain DCMF.</title>
        <authorList>
            <person name="Edwards R.J."/>
            <person name="Holland S.I."/>
            <person name="Deshpande N.P."/>
            <person name="Wong Y.K."/>
            <person name="Ertan H."/>
            <person name="Manefield M."/>
            <person name="Russell T.L."/>
            <person name="Lee M.J."/>
        </authorList>
    </citation>
    <scope>NUCLEOTIDE SEQUENCE [LARGE SCALE GENOMIC DNA]</scope>
    <source>
        <strain evidence="8 9">DCMF</strain>
    </source>
</reference>
<dbReference type="GO" id="GO:0050667">
    <property type="term" value="P:homocysteine metabolic process"/>
    <property type="evidence" value="ECO:0007669"/>
    <property type="project" value="TreeGrafter"/>
</dbReference>
<dbReference type="KEGG" id="fwa:DCMF_27825"/>
<evidence type="ECO:0000313" key="8">
    <source>
        <dbReference type="EMBL" id="ATW28053.1"/>
    </source>
</evidence>
<keyword evidence="4" id="KW-0808">Transferase</keyword>
<dbReference type="EMBL" id="CP017634">
    <property type="protein sequence ID" value="ATW28053.1"/>
    <property type="molecule type" value="Genomic_DNA"/>
</dbReference>
<keyword evidence="5" id="KW-0479">Metal-binding</keyword>
<accession>A0A3G1KZU1</accession>
<comment type="similarity">
    <text evidence="1">Belongs to the vitamin-B12 dependent methionine synthase family.</text>
</comment>
<evidence type="ECO:0000256" key="6">
    <source>
        <dbReference type="ARBA" id="ARBA00023285"/>
    </source>
</evidence>
<keyword evidence="6" id="KW-0170">Cobalt</keyword>
<dbReference type="GO" id="GO:0005829">
    <property type="term" value="C:cytosol"/>
    <property type="evidence" value="ECO:0007669"/>
    <property type="project" value="TreeGrafter"/>
</dbReference>
<evidence type="ECO:0000256" key="3">
    <source>
        <dbReference type="ARBA" id="ARBA00022628"/>
    </source>
</evidence>
<dbReference type="NCBIfam" id="NF005719">
    <property type="entry name" value="PRK07535.1"/>
    <property type="match status" value="1"/>
</dbReference>
<evidence type="ECO:0000256" key="4">
    <source>
        <dbReference type="ARBA" id="ARBA00022679"/>
    </source>
</evidence>
<dbReference type="Gene3D" id="3.20.20.20">
    <property type="entry name" value="Dihydropteroate synthase-like"/>
    <property type="match status" value="1"/>
</dbReference>
<dbReference type="Proteomes" id="UP000323521">
    <property type="component" value="Chromosome"/>
</dbReference>
<dbReference type="GO" id="GO:0032259">
    <property type="term" value="P:methylation"/>
    <property type="evidence" value="ECO:0007669"/>
    <property type="project" value="UniProtKB-KW"/>
</dbReference>
<keyword evidence="2" id="KW-0489">Methyltransferase</keyword>
<name>A0A3G1KZU1_FORW1</name>
<dbReference type="InterPro" id="IPR000489">
    <property type="entry name" value="Pterin-binding_dom"/>
</dbReference>
<evidence type="ECO:0000256" key="5">
    <source>
        <dbReference type="ARBA" id="ARBA00022723"/>
    </source>
</evidence>
<protein>
    <recommendedName>
        <fullName evidence="7">Pterin-binding domain-containing protein</fullName>
    </recommendedName>
</protein>
<evidence type="ECO:0000313" key="9">
    <source>
        <dbReference type="Proteomes" id="UP000323521"/>
    </source>
</evidence>
<dbReference type="GO" id="GO:0046872">
    <property type="term" value="F:metal ion binding"/>
    <property type="evidence" value="ECO:0007669"/>
    <property type="project" value="UniProtKB-KW"/>
</dbReference>
<dbReference type="InterPro" id="IPR011005">
    <property type="entry name" value="Dihydropteroate_synth-like_sf"/>
</dbReference>
<dbReference type="InterPro" id="IPR050554">
    <property type="entry name" value="Met_Synthase/Corrinoid"/>
</dbReference>
<dbReference type="GO" id="GO:0031419">
    <property type="term" value="F:cobalamin binding"/>
    <property type="evidence" value="ECO:0007669"/>
    <property type="project" value="UniProtKB-KW"/>
</dbReference>
<dbReference type="AlphaFoldDB" id="A0A3G1KZU1"/>
<evidence type="ECO:0000259" key="7">
    <source>
        <dbReference type="PROSITE" id="PS50972"/>
    </source>
</evidence>
<dbReference type="PROSITE" id="PS50972">
    <property type="entry name" value="PTERIN_BINDING"/>
    <property type="match status" value="1"/>
</dbReference>